<name>A0A9P4X202_9PLEO</name>
<feature type="coiled-coil region" evidence="1">
    <location>
        <begin position="75"/>
        <end position="123"/>
    </location>
</feature>
<dbReference type="AlphaFoldDB" id="A0A9P4X202"/>
<organism evidence="2 3">
    <name type="scientific">Didymella heteroderae</name>
    <dbReference type="NCBI Taxonomy" id="1769908"/>
    <lineage>
        <taxon>Eukaryota</taxon>
        <taxon>Fungi</taxon>
        <taxon>Dikarya</taxon>
        <taxon>Ascomycota</taxon>
        <taxon>Pezizomycotina</taxon>
        <taxon>Dothideomycetes</taxon>
        <taxon>Pleosporomycetidae</taxon>
        <taxon>Pleosporales</taxon>
        <taxon>Pleosporineae</taxon>
        <taxon>Didymellaceae</taxon>
        <taxon>Didymella</taxon>
    </lineage>
</organism>
<dbReference type="Proteomes" id="UP000758155">
    <property type="component" value="Unassembled WGS sequence"/>
</dbReference>
<gene>
    <name evidence="2" type="ORF">E8E12_011698</name>
</gene>
<comment type="caution">
    <text evidence="2">The sequence shown here is derived from an EMBL/GenBank/DDBJ whole genome shotgun (WGS) entry which is preliminary data.</text>
</comment>
<reference evidence="2" key="1">
    <citation type="submission" date="2019-04" db="EMBL/GenBank/DDBJ databases">
        <title>Sequencing of skin fungus with MAO and IRED activity.</title>
        <authorList>
            <person name="Marsaioli A.J."/>
            <person name="Bonatto J.M.C."/>
            <person name="Reis Junior O."/>
        </authorList>
    </citation>
    <scope>NUCLEOTIDE SEQUENCE</scope>
    <source>
        <strain evidence="2">28M1</strain>
    </source>
</reference>
<dbReference type="EMBL" id="SWKV01000001">
    <property type="protein sequence ID" value="KAF3048333.1"/>
    <property type="molecule type" value="Genomic_DNA"/>
</dbReference>
<evidence type="ECO:0000313" key="3">
    <source>
        <dbReference type="Proteomes" id="UP000758155"/>
    </source>
</evidence>
<evidence type="ECO:0000256" key="1">
    <source>
        <dbReference type="SAM" id="Coils"/>
    </source>
</evidence>
<protein>
    <submittedName>
        <fullName evidence="2">Uncharacterized protein</fullName>
    </submittedName>
</protein>
<keyword evidence="1" id="KW-0175">Coiled coil</keyword>
<sequence length="134" mass="15606">MMDDYYGRTLGWNPQRGQRDPYYYPIIPQYDDYGVLGPFTNRIPVATRKVPIFEYDSGKDTESDSDYRRLLAKRAEKAAEAKAKATAEYEKAKAKVDEAKKALEECEAKMHAASKELVKWTKRFKKPRYAIMCY</sequence>
<keyword evidence="3" id="KW-1185">Reference proteome</keyword>
<evidence type="ECO:0000313" key="2">
    <source>
        <dbReference type="EMBL" id="KAF3048333.1"/>
    </source>
</evidence>
<proteinExistence type="predicted"/>
<accession>A0A9P4X202</accession>